<keyword evidence="1" id="KW-0472">Membrane</keyword>
<sequence>MSGHVSIVCRFWCWCIWDLRCDGYAGRVFSDWRRRRAARKVKPGDGHSLPRYRWWQPLSRALLHLEIPEENGSGRTWSVDVRLWGDKDGEVLAHLYCEGRHHARSTLPAIFPVPGGVVEVAASSFGLKRCHYVREEGPERQFRPDRASAEGRRERLERRHPSLSRAIGVISVVVLVVGVILGLPQIAQEVSQIPPIAERWGTFTAPIELPASLNIAVVIATLAASTERALRLRYHWLLDGGLFDGEE</sequence>
<name>A0A1H5EVX1_9MICO</name>
<evidence type="ECO:0000313" key="2">
    <source>
        <dbReference type="EMBL" id="SED95266.1"/>
    </source>
</evidence>
<dbReference type="EMBL" id="FNTX01000001">
    <property type="protein sequence ID" value="SED95266.1"/>
    <property type="molecule type" value="Genomic_DNA"/>
</dbReference>
<feature type="transmembrane region" description="Helical" evidence="1">
    <location>
        <begin position="203"/>
        <end position="224"/>
    </location>
</feature>
<organism evidence="2 3">
    <name type="scientific">Ruania alba</name>
    <dbReference type="NCBI Taxonomy" id="648782"/>
    <lineage>
        <taxon>Bacteria</taxon>
        <taxon>Bacillati</taxon>
        <taxon>Actinomycetota</taxon>
        <taxon>Actinomycetes</taxon>
        <taxon>Micrococcales</taxon>
        <taxon>Ruaniaceae</taxon>
        <taxon>Ruania</taxon>
    </lineage>
</organism>
<feature type="transmembrane region" description="Helical" evidence="1">
    <location>
        <begin position="162"/>
        <end position="183"/>
    </location>
</feature>
<keyword evidence="1" id="KW-1133">Transmembrane helix</keyword>
<proteinExistence type="predicted"/>
<evidence type="ECO:0000313" key="3">
    <source>
        <dbReference type="Proteomes" id="UP000199220"/>
    </source>
</evidence>
<keyword evidence="1" id="KW-0812">Transmembrane</keyword>
<dbReference type="Proteomes" id="UP000199220">
    <property type="component" value="Unassembled WGS sequence"/>
</dbReference>
<protein>
    <submittedName>
        <fullName evidence="2">Uncharacterized protein</fullName>
    </submittedName>
</protein>
<dbReference type="AlphaFoldDB" id="A0A1H5EVX1"/>
<keyword evidence="3" id="KW-1185">Reference proteome</keyword>
<evidence type="ECO:0000256" key="1">
    <source>
        <dbReference type="SAM" id="Phobius"/>
    </source>
</evidence>
<reference evidence="3" key="1">
    <citation type="submission" date="2016-10" db="EMBL/GenBank/DDBJ databases">
        <authorList>
            <person name="Varghese N."/>
            <person name="Submissions S."/>
        </authorList>
    </citation>
    <scope>NUCLEOTIDE SEQUENCE [LARGE SCALE GENOMIC DNA]</scope>
    <source>
        <strain evidence="3">DSM 21368</strain>
    </source>
</reference>
<accession>A0A1H5EVX1</accession>
<gene>
    <name evidence="2" type="ORF">SAMN04488554_1146</name>
</gene>